<feature type="domain" description="Apple" evidence="4">
    <location>
        <begin position="630"/>
        <end position="700"/>
    </location>
</feature>
<dbReference type="InterPro" id="IPR003609">
    <property type="entry name" value="Pan_app"/>
</dbReference>
<feature type="domain" description="Apple" evidence="4">
    <location>
        <begin position="25"/>
        <end position="100"/>
    </location>
</feature>
<accession>A0A067BU55</accession>
<keyword evidence="6" id="KW-1185">Reference proteome</keyword>
<evidence type="ECO:0000313" key="6">
    <source>
        <dbReference type="Proteomes" id="UP000030745"/>
    </source>
</evidence>
<feature type="signal peptide" evidence="3">
    <location>
        <begin position="1"/>
        <end position="17"/>
    </location>
</feature>
<keyword evidence="3" id="KW-0732">Signal</keyword>
<evidence type="ECO:0000313" key="5">
    <source>
        <dbReference type="EMBL" id="KDO20370.1"/>
    </source>
</evidence>
<evidence type="ECO:0000259" key="4">
    <source>
        <dbReference type="SMART" id="SM00223"/>
    </source>
</evidence>
<dbReference type="GO" id="GO:0006508">
    <property type="term" value="P:proteolysis"/>
    <property type="evidence" value="ECO:0007669"/>
    <property type="project" value="InterPro"/>
</dbReference>
<feature type="domain" description="Apple" evidence="4">
    <location>
        <begin position="102"/>
        <end position="170"/>
    </location>
</feature>
<organism evidence="5 6">
    <name type="scientific">Saprolegnia parasitica (strain CBS 223.65)</name>
    <dbReference type="NCBI Taxonomy" id="695850"/>
    <lineage>
        <taxon>Eukaryota</taxon>
        <taxon>Sar</taxon>
        <taxon>Stramenopiles</taxon>
        <taxon>Oomycota</taxon>
        <taxon>Saprolegniomycetes</taxon>
        <taxon>Saprolegniales</taxon>
        <taxon>Saprolegniaceae</taxon>
        <taxon>Saprolegnia</taxon>
    </lineage>
</organism>
<dbReference type="OrthoDB" id="156390at2759"/>
<dbReference type="InterPro" id="IPR000177">
    <property type="entry name" value="Apple"/>
</dbReference>
<dbReference type="Gene3D" id="3.50.4.10">
    <property type="entry name" value="Hepatocyte Growth Factor"/>
    <property type="match status" value="7"/>
</dbReference>
<evidence type="ECO:0000256" key="1">
    <source>
        <dbReference type="ARBA" id="ARBA00022737"/>
    </source>
</evidence>
<reference evidence="5 6" key="1">
    <citation type="journal article" date="2013" name="PLoS Genet.">
        <title>Distinctive expansion of potential virulence genes in the genome of the oomycete fish pathogen Saprolegnia parasitica.</title>
        <authorList>
            <person name="Jiang R.H."/>
            <person name="de Bruijn I."/>
            <person name="Haas B.J."/>
            <person name="Belmonte R."/>
            <person name="Lobach L."/>
            <person name="Christie J."/>
            <person name="van den Ackerveken G."/>
            <person name="Bottin A."/>
            <person name="Bulone V."/>
            <person name="Diaz-Moreno S.M."/>
            <person name="Dumas B."/>
            <person name="Fan L."/>
            <person name="Gaulin E."/>
            <person name="Govers F."/>
            <person name="Grenville-Briggs L.J."/>
            <person name="Horner N.R."/>
            <person name="Levin J.Z."/>
            <person name="Mammella M."/>
            <person name="Meijer H.J."/>
            <person name="Morris P."/>
            <person name="Nusbaum C."/>
            <person name="Oome S."/>
            <person name="Phillips A.J."/>
            <person name="van Rooyen D."/>
            <person name="Rzeszutek E."/>
            <person name="Saraiva M."/>
            <person name="Secombes C.J."/>
            <person name="Seidl M.F."/>
            <person name="Snel B."/>
            <person name="Stassen J.H."/>
            <person name="Sykes S."/>
            <person name="Tripathy S."/>
            <person name="van den Berg H."/>
            <person name="Vega-Arreguin J.C."/>
            <person name="Wawra S."/>
            <person name="Young S.K."/>
            <person name="Zeng Q."/>
            <person name="Dieguez-Uribeondo J."/>
            <person name="Russ C."/>
            <person name="Tyler B.M."/>
            <person name="van West P."/>
        </authorList>
    </citation>
    <scope>NUCLEOTIDE SEQUENCE [LARGE SCALE GENOMIC DNA]</scope>
    <source>
        <strain evidence="5 6">CBS 223.65</strain>
    </source>
</reference>
<dbReference type="PANTHER" id="PTHR33946">
    <property type="match status" value="1"/>
</dbReference>
<dbReference type="EMBL" id="KK583314">
    <property type="protein sequence ID" value="KDO20370.1"/>
    <property type="molecule type" value="Genomic_DNA"/>
</dbReference>
<dbReference type="VEuPathDB" id="FungiDB:SPRG_13752"/>
<proteinExistence type="predicted"/>
<dbReference type="PANTHER" id="PTHR33946:SF4">
    <property type="entry name" value="COAGULATION FACTOR XI"/>
    <property type="match status" value="1"/>
</dbReference>
<protein>
    <recommendedName>
        <fullName evidence="4">Apple domain-containing protein</fullName>
    </recommendedName>
</protein>
<dbReference type="STRING" id="695850.A0A067BU55"/>
<name>A0A067BU55_SAPPC</name>
<dbReference type="Proteomes" id="UP000030745">
    <property type="component" value="Unassembled WGS sequence"/>
</dbReference>
<dbReference type="SMART" id="SM00223">
    <property type="entry name" value="APPLE"/>
    <property type="match status" value="3"/>
</dbReference>
<gene>
    <name evidence="5" type="ORF">SPRG_13752</name>
</gene>
<dbReference type="GO" id="GO:0005576">
    <property type="term" value="C:extracellular region"/>
    <property type="evidence" value="ECO:0007669"/>
    <property type="project" value="InterPro"/>
</dbReference>
<feature type="chain" id="PRO_5001637100" description="Apple domain-containing protein" evidence="3">
    <location>
        <begin position="18"/>
        <end position="709"/>
    </location>
</feature>
<sequence length="709" mass="74315">MRWISCLLVALGVTVHAQTLDAGVCANVVRNYDYPGNDIASIKVSGTDQAQYAACCDACANKDGCAGFVVNSKKCYMKSKMVQSGYKAGLMSGTYSFTSETCSSLKRNVDYSGNDIRSLTVKGNDQAQADLCCDACSNTISCIGWVVNGNTCYLKHKMVYSGADTGLLSGKYTQPKIESETCGNLIQDVDYSGNDIRDFAVKGSPQDQTTKCCDACSKQDGCVGFVTHTNTCWLKKAWVKSGTKIGAMAGTYTAPLPTSDTCAAITRGTDYPGNDIRSFTVTGSDQARADACCDACTKQSGCVGWITHSSTCWLKSKMGAANPLPTALAGTYAAPLPTSDTCAAITRGTDYPGNDIRSFTVTGSDQARADACCDACTKQSGCVGWITHSSTCWLKSKMGAANPLPTALAGTYAAPLPTSDTCAAITRGTDYPGNDIRSFTVTAAASAGLTHSSTCWLKSKMGAANPLPTALAGTYAAPLPTSKTCAAITRGTDYPGNDIRSFTVTGSEQDQTDKCCTACSNTISCVGWIVHSNTCWLKHKLGASNALSTALSGQYVQPAISSGTCSNLVQDVDYAFNDIKHFAVTGTPQDQTNHSTCWLKHKMVRSGPMVGAMAGTAPLQVPTSQVCGAVTTGVNYPGNDIVSFPINGTRQDQTNTCCDACTKTTGCLGFVLHDKTCWLKSVLTNLTPLSSAVSGTFVSGGSARRACYA</sequence>
<dbReference type="KEGG" id="spar:SPRG_13752"/>
<dbReference type="RefSeq" id="XP_012208898.1">
    <property type="nucleotide sequence ID" value="XM_012353508.1"/>
</dbReference>
<evidence type="ECO:0000256" key="2">
    <source>
        <dbReference type="ARBA" id="ARBA00023157"/>
    </source>
</evidence>
<dbReference type="OMA" id="ITHSSTC"/>
<dbReference type="Pfam" id="PF14295">
    <property type="entry name" value="PAN_4"/>
    <property type="match status" value="8"/>
</dbReference>
<dbReference type="AlphaFoldDB" id="A0A067BU55"/>
<dbReference type="GeneID" id="24135611"/>
<keyword evidence="1" id="KW-0677">Repeat</keyword>
<keyword evidence="2" id="KW-1015">Disulfide bond</keyword>
<evidence type="ECO:0000256" key="3">
    <source>
        <dbReference type="SAM" id="SignalP"/>
    </source>
</evidence>